<protein>
    <submittedName>
        <fullName evidence="3">Resolvase/invertase-type recombinase catalytic domain-containing protein</fullName>
    </submittedName>
</protein>
<proteinExistence type="predicted"/>
<gene>
    <name evidence="1" type="ORF">GPUH_LOCUS15470</name>
</gene>
<name>A0A183E3C9_9BILA</name>
<sequence length="78" mass="9550">MIYGSREQDRTIAYSAKQNARDEKRKEFLAYCLKQYDFILTIIDRLEFPDCREYGDIYQLLHQVSKYFFEFVEFIDLT</sequence>
<evidence type="ECO:0000313" key="3">
    <source>
        <dbReference type="WBParaSite" id="GPUH_0001549101-mRNA-1"/>
    </source>
</evidence>
<dbReference type="EMBL" id="UYRT01082487">
    <property type="protein sequence ID" value="VDN26058.1"/>
    <property type="molecule type" value="Genomic_DNA"/>
</dbReference>
<reference evidence="3" key="1">
    <citation type="submission" date="2016-06" db="UniProtKB">
        <authorList>
            <consortium name="WormBaseParasite"/>
        </authorList>
    </citation>
    <scope>IDENTIFICATION</scope>
</reference>
<dbReference type="OrthoDB" id="5579860at2759"/>
<organism evidence="3">
    <name type="scientific">Gongylonema pulchrum</name>
    <dbReference type="NCBI Taxonomy" id="637853"/>
    <lineage>
        <taxon>Eukaryota</taxon>
        <taxon>Metazoa</taxon>
        <taxon>Ecdysozoa</taxon>
        <taxon>Nematoda</taxon>
        <taxon>Chromadorea</taxon>
        <taxon>Rhabditida</taxon>
        <taxon>Spirurina</taxon>
        <taxon>Spiruromorpha</taxon>
        <taxon>Spiruroidea</taxon>
        <taxon>Gongylonematidae</taxon>
        <taxon>Gongylonema</taxon>
    </lineage>
</organism>
<accession>A0A183E3C9</accession>
<dbReference type="AlphaFoldDB" id="A0A183E3C9"/>
<evidence type="ECO:0000313" key="2">
    <source>
        <dbReference type="Proteomes" id="UP000271098"/>
    </source>
</evidence>
<dbReference type="Proteomes" id="UP000271098">
    <property type="component" value="Unassembled WGS sequence"/>
</dbReference>
<keyword evidence="2" id="KW-1185">Reference proteome</keyword>
<evidence type="ECO:0000313" key="1">
    <source>
        <dbReference type="EMBL" id="VDN26058.1"/>
    </source>
</evidence>
<reference evidence="1 2" key="2">
    <citation type="submission" date="2018-11" db="EMBL/GenBank/DDBJ databases">
        <authorList>
            <consortium name="Pathogen Informatics"/>
        </authorList>
    </citation>
    <scope>NUCLEOTIDE SEQUENCE [LARGE SCALE GENOMIC DNA]</scope>
</reference>
<dbReference type="WBParaSite" id="GPUH_0001549101-mRNA-1">
    <property type="protein sequence ID" value="GPUH_0001549101-mRNA-1"/>
    <property type="gene ID" value="GPUH_0001549101"/>
</dbReference>